<feature type="active site" evidence="3">
    <location>
        <position position="120"/>
    </location>
</feature>
<dbReference type="UniPathway" id="UPA00342"/>
<gene>
    <name evidence="3" type="primary">murQ</name>
    <name evidence="5" type="ORF">BJP25_01390</name>
</gene>
<dbReference type="NCBIfam" id="NF003915">
    <property type="entry name" value="PRK05441.1"/>
    <property type="match status" value="1"/>
</dbReference>
<comment type="pathway">
    <text evidence="3">Amino-sugar metabolism; N-acetylmuramate degradation.</text>
</comment>
<dbReference type="Gene3D" id="3.40.50.10490">
    <property type="entry name" value="Glucose-6-phosphate isomerase like protein, domain 1"/>
    <property type="match status" value="1"/>
</dbReference>
<dbReference type="PANTHER" id="PTHR10088:SF4">
    <property type="entry name" value="GLUCOKINASE REGULATORY PROTEIN"/>
    <property type="match status" value="1"/>
</dbReference>
<dbReference type="Proteomes" id="UP000186040">
    <property type="component" value="Unassembled WGS sequence"/>
</dbReference>
<dbReference type="GO" id="GO:0016803">
    <property type="term" value="F:ether hydrolase activity"/>
    <property type="evidence" value="ECO:0007669"/>
    <property type="project" value="TreeGrafter"/>
</dbReference>
<dbReference type="InterPro" id="IPR005488">
    <property type="entry name" value="Etherase_MurQ"/>
</dbReference>
<dbReference type="Gene3D" id="1.10.8.1080">
    <property type="match status" value="1"/>
</dbReference>
<dbReference type="GO" id="GO:0009254">
    <property type="term" value="P:peptidoglycan turnover"/>
    <property type="evidence" value="ECO:0007669"/>
    <property type="project" value="TreeGrafter"/>
</dbReference>
<dbReference type="InterPro" id="IPR005486">
    <property type="entry name" value="Glucokinase_regulatory_CS"/>
</dbReference>
<dbReference type="InterPro" id="IPR040190">
    <property type="entry name" value="MURQ/GCKR"/>
</dbReference>
<comment type="caution">
    <text evidence="5">The sequence shown here is derived from an EMBL/GenBank/DDBJ whole genome shotgun (WGS) entry which is preliminary data.</text>
</comment>
<evidence type="ECO:0000313" key="5">
    <source>
        <dbReference type="EMBL" id="OLR89715.1"/>
    </source>
</evidence>
<comment type="subunit">
    <text evidence="3">Homodimer.</text>
</comment>
<dbReference type="InterPro" id="IPR046348">
    <property type="entry name" value="SIS_dom_sf"/>
</dbReference>
<comment type="miscellaneous">
    <text evidence="3">A lyase-type mechanism (elimination/hydration) is suggested for the cleavage of the lactyl ether bond of MurNAc 6-phosphate, with the formation of an alpha,beta-unsaturated aldehyde intermediate with (E)-stereochemistry, followed by the syn addition of water to give product.</text>
</comment>
<evidence type="ECO:0000256" key="3">
    <source>
        <dbReference type="HAMAP-Rule" id="MF_00068"/>
    </source>
</evidence>
<dbReference type="InterPro" id="IPR009060">
    <property type="entry name" value="UBA-like_sf"/>
</dbReference>
<name>A0A1Q9LCH8_9PSEU</name>
<comment type="catalytic activity">
    <reaction evidence="3">
        <text>N-acetyl-D-muramate 6-phosphate + H2O = N-acetyl-D-glucosamine 6-phosphate + (R)-lactate</text>
        <dbReference type="Rhea" id="RHEA:26410"/>
        <dbReference type="ChEBI" id="CHEBI:15377"/>
        <dbReference type="ChEBI" id="CHEBI:16004"/>
        <dbReference type="ChEBI" id="CHEBI:57513"/>
        <dbReference type="ChEBI" id="CHEBI:58722"/>
        <dbReference type="EC" id="4.2.1.126"/>
    </reaction>
</comment>
<organism evidence="5 6">
    <name type="scientific">Actinokineospora bangkokensis</name>
    <dbReference type="NCBI Taxonomy" id="1193682"/>
    <lineage>
        <taxon>Bacteria</taxon>
        <taxon>Bacillati</taxon>
        <taxon>Actinomycetota</taxon>
        <taxon>Actinomycetes</taxon>
        <taxon>Pseudonocardiales</taxon>
        <taxon>Pseudonocardiaceae</taxon>
        <taxon>Actinokineospora</taxon>
    </lineage>
</organism>
<dbReference type="HAMAP" id="MF_00068">
    <property type="entry name" value="MurQ"/>
    <property type="match status" value="1"/>
</dbReference>
<dbReference type="NCBIfam" id="NF009222">
    <property type="entry name" value="PRK12570.1"/>
    <property type="match status" value="1"/>
</dbReference>
<comment type="function">
    <text evidence="3">Specifically catalyzes the cleavage of the D-lactyl ether substituent of MurNAc 6-phosphate, producing GlcNAc 6-phosphate and D-lactate.</text>
</comment>
<feature type="active site" description="Proton donor" evidence="3">
    <location>
        <position position="89"/>
    </location>
</feature>
<dbReference type="RefSeq" id="WP_075977925.1">
    <property type="nucleotide sequence ID" value="NZ_MKQR01000028.1"/>
</dbReference>
<keyword evidence="1 3" id="KW-0456">Lyase</keyword>
<feature type="domain" description="SIS" evidence="4">
    <location>
        <begin position="61"/>
        <end position="223"/>
    </location>
</feature>
<dbReference type="Pfam" id="PF22645">
    <property type="entry name" value="GKRP_SIS_N"/>
    <property type="match status" value="1"/>
</dbReference>
<protein>
    <recommendedName>
        <fullName evidence="3">N-acetylmuramic acid 6-phosphate etherase</fullName>
        <shortName evidence="3">MurNAc-6-P etherase</shortName>
        <ecNumber evidence="3">4.2.1.126</ecNumber>
    </recommendedName>
    <alternativeName>
        <fullName evidence="3">N-acetylmuramic acid 6-phosphate hydrolase</fullName>
    </alternativeName>
    <alternativeName>
        <fullName evidence="3">N-acetylmuramic acid 6-phosphate lyase</fullName>
    </alternativeName>
</protein>
<accession>A0A1Q9LCH8</accession>
<dbReference type="EMBL" id="MKQR01000028">
    <property type="protein sequence ID" value="OLR89715.1"/>
    <property type="molecule type" value="Genomic_DNA"/>
</dbReference>
<dbReference type="CDD" id="cd05007">
    <property type="entry name" value="SIS_Etherase"/>
    <property type="match status" value="1"/>
</dbReference>
<sequence length="311" mass="32326">MTVPRQVVHVESPTERRNPRTAEIDRMSTLDILRTINTEDHLVPGAVAAALPHLSRAVDAATEALRTGHRVHYVGAGTSGRLATLDAAELKPTFNIPDGWFQVHHAGGSGAFATAAEGAEDDDRAGAAEMVRDARPGDFVLGLAASGRTPFVLGALAAARELGATTALVSNNPDAVRPPGVDVHITIDTGPEAISGSTRMKAGTAQKIVLTAFSTAVMIKMGRTYSNLMVSMRASNAKLRGRTLRILREATGLDQQECSAALIAAQGDLKVAMVHLLSGVPVDAATKALADTNGHVRQALGLLNATGAATA</sequence>
<dbReference type="SUPFAM" id="SSF46934">
    <property type="entry name" value="UBA-like"/>
    <property type="match status" value="1"/>
</dbReference>
<dbReference type="GO" id="GO:0046348">
    <property type="term" value="P:amino sugar catabolic process"/>
    <property type="evidence" value="ECO:0007669"/>
    <property type="project" value="InterPro"/>
</dbReference>
<comment type="similarity">
    <text evidence="3">Belongs to the GCKR-like family. MurNAc-6-P etherase subfamily.</text>
</comment>
<dbReference type="PROSITE" id="PS01272">
    <property type="entry name" value="GCKR"/>
    <property type="match status" value="1"/>
</dbReference>
<proteinExistence type="inferred from homology"/>
<keyword evidence="6" id="KW-1185">Reference proteome</keyword>
<dbReference type="InterPro" id="IPR001347">
    <property type="entry name" value="SIS_dom"/>
</dbReference>
<dbReference type="SUPFAM" id="SSF53697">
    <property type="entry name" value="SIS domain"/>
    <property type="match status" value="1"/>
</dbReference>
<evidence type="ECO:0000313" key="6">
    <source>
        <dbReference type="Proteomes" id="UP000186040"/>
    </source>
</evidence>
<dbReference type="AlphaFoldDB" id="A0A1Q9LCH8"/>
<dbReference type="OrthoDB" id="9813395at2"/>
<dbReference type="EC" id="4.2.1.126" evidence="3"/>
<reference evidence="5 6" key="1">
    <citation type="submission" date="2016-10" db="EMBL/GenBank/DDBJ databases">
        <title>The Draft Genome Sequence of Actinokineospora bangkokensis 44EHWT reveals the biosynthetic pathway of antifungal compounds Thailandins with unusual extender unit butylmalonyl-CoA.</title>
        <authorList>
            <person name="Greule A."/>
            <person name="Intra B."/>
            <person name="Flemming S."/>
            <person name="Rommel M.G."/>
            <person name="Panbangred W."/>
            <person name="Bechthold A."/>
        </authorList>
    </citation>
    <scope>NUCLEOTIDE SEQUENCE [LARGE SCALE GENOMIC DNA]</scope>
    <source>
        <strain evidence="5 6">44EHW</strain>
    </source>
</reference>
<dbReference type="STRING" id="1193682.BJP25_01390"/>
<dbReference type="GO" id="GO:0016835">
    <property type="term" value="F:carbon-oxygen lyase activity"/>
    <property type="evidence" value="ECO:0007669"/>
    <property type="project" value="UniProtKB-UniRule"/>
</dbReference>
<evidence type="ECO:0000259" key="4">
    <source>
        <dbReference type="PROSITE" id="PS51464"/>
    </source>
</evidence>
<evidence type="ECO:0000256" key="2">
    <source>
        <dbReference type="ARBA" id="ARBA00023277"/>
    </source>
</evidence>
<dbReference type="GO" id="GO:0097173">
    <property type="term" value="P:N-acetylmuramic acid catabolic process"/>
    <property type="evidence" value="ECO:0007669"/>
    <property type="project" value="UniProtKB-UniPathway"/>
</dbReference>
<keyword evidence="2 3" id="KW-0119">Carbohydrate metabolism</keyword>
<evidence type="ECO:0000256" key="1">
    <source>
        <dbReference type="ARBA" id="ARBA00023239"/>
    </source>
</evidence>
<dbReference type="PANTHER" id="PTHR10088">
    <property type="entry name" value="GLUCOKINASE REGULATORY PROTEIN"/>
    <property type="match status" value="1"/>
</dbReference>
<dbReference type="PROSITE" id="PS51464">
    <property type="entry name" value="SIS"/>
    <property type="match status" value="1"/>
</dbReference>
<dbReference type="GO" id="GO:0097367">
    <property type="term" value="F:carbohydrate derivative binding"/>
    <property type="evidence" value="ECO:0007669"/>
    <property type="project" value="InterPro"/>
</dbReference>